<keyword evidence="1" id="KW-1133">Transmembrane helix</keyword>
<dbReference type="RefSeq" id="WP_042205637.1">
    <property type="nucleotide sequence ID" value="NZ_CP009288.1"/>
</dbReference>
<name>A0A089IRU2_PAEDU</name>
<feature type="transmembrane region" description="Helical" evidence="1">
    <location>
        <begin position="6"/>
        <end position="24"/>
    </location>
</feature>
<keyword evidence="3" id="KW-1185">Reference proteome</keyword>
<organism evidence="2 3">
    <name type="scientific">Paenibacillus durus</name>
    <name type="common">Paenibacillus azotofixans</name>
    <dbReference type="NCBI Taxonomy" id="44251"/>
    <lineage>
        <taxon>Bacteria</taxon>
        <taxon>Bacillati</taxon>
        <taxon>Bacillota</taxon>
        <taxon>Bacilli</taxon>
        <taxon>Bacillales</taxon>
        <taxon>Paenibacillaceae</taxon>
        <taxon>Paenibacillus</taxon>
    </lineage>
</organism>
<proteinExistence type="predicted"/>
<dbReference type="KEGG" id="pdu:PDUR_07275"/>
<evidence type="ECO:0000313" key="3">
    <source>
        <dbReference type="Proteomes" id="UP000029409"/>
    </source>
</evidence>
<dbReference type="eggNOG" id="ENOG503055B">
    <property type="taxonomic scope" value="Bacteria"/>
</dbReference>
<gene>
    <name evidence="2" type="ORF">PDUR_07275</name>
</gene>
<feature type="transmembrane region" description="Helical" evidence="1">
    <location>
        <begin position="285"/>
        <end position="305"/>
    </location>
</feature>
<dbReference type="Proteomes" id="UP000029409">
    <property type="component" value="Chromosome"/>
</dbReference>
<dbReference type="OrthoDB" id="2645939at2"/>
<sequence>MNGIFYLLRFALHLLIVWGIWLLIRPPTEQGIRHFSAQITHLLLRRRKLFRLKAGGLPQKLPFYGHLDNLLYFTKRNYEPGITVLRFMLQSGILAAAVFLSGLLTLRELPGHLAFHNPFLEGVSFDSGRPLQDWWRLPLFLAVLTGMLPYLRLRYVYAHNKVKGSYHLLDAVKIAAKFTHLPVDALLGKTADFLSDDNVLVTPLKILASSFANYSNEHELFEEAQRFAKAVGTTFAVEFVSDLLYCEKEGSFYLKNSLLMLNRSMEQQRETILTVKANSRDAISLGLYGNLVVLFFSVGTFMYMLKPGVYFRLQFQTKAGLTFLMVIVSGLFLSFVISSVLAKPKLDYH</sequence>
<keyword evidence="1" id="KW-0472">Membrane</keyword>
<reference evidence="2 3" key="1">
    <citation type="submission" date="2014-08" db="EMBL/GenBank/DDBJ databases">
        <title>Comparative genomics of the Paenibacillus odorifer group.</title>
        <authorList>
            <person name="den Bakker H.C."/>
            <person name="Tsai Y.-C."/>
            <person name="Martin N."/>
            <person name="Korlach J."/>
            <person name="Wiedmann M."/>
        </authorList>
    </citation>
    <scope>NUCLEOTIDE SEQUENCE [LARGE SCALE GENOMIC DNA]</scope>
    <source>
        <strain evidence="2 3">DSM 1735</strain>
    </source>
</reference>
<feature type="transmembrane region" description="Helical" evidence="1">
    <location>
        <begin position="320"/>
        <end position="342"/>
    </location>
</feature>
<feature type="transmembrane region" description="Helical" evidence="1">
    <location>
        <begin position="134"/>
        <end position="153"/>
    </location>
</feature>
<evidence type="ECO:0000256" key="1">
    <source>
        <dbReference type="SAM" id="Phobius"/>
    </source>
</evidence>
<feature type="transmembrane region" description="Helical" evidence="1">
    <location>
        <begin position="84"/>
        <end position="106"/>
    </location>
</feature>
<dbReference type="AlphaFoldDB" id="A0A089IRU2"/>
<dbReference type="EMBL" id="CP009288">
    <property type="protein sequence ID" value="AIQ11759.1"/>
    <property type="molecule type" value="Genomic_DNA"/>
</dbReference>
<evidence type="ECO:0008006" key="4">
    <source>
        <dbReference type="Google" id="ProtNLM"/>
    </source>
</evidence>
<accession>A0A089IRU2</accession>
<dbReference type="STRING" id="44251.PDUR_07275"/>
<protein>
    <recommendedName>
        <fullName evidence="4">Type II secretion system protein GspF domain-containing protein</fullName>
    </recommendedName>
</protein>
<evidence type="ECO:0000313" key="2">
    <source>
        <dbReference type="EMBL" id="AIQ11759.1"/>
    </source>
</evidence>
<keyword evidence="1" id="KW-0812">Transmembrane</keyword>